<evidence type="ECO:0000313" key="5">
    <source>
        <dbReference type="Proteomes" id="UP000596742"/>
    </source>
</evidence>
<dbReference type="InterPro" id="IPR047922">
    <property type="entry name" value="FBXL6_F-box"/>
</dbReference>
<dbReference type="SUPFAM" id="SSF81383">
    <property type="entry name" value="F-box domain"/>
    <property type="match status" value="1"/>
</dbReference>
<feature type="compositionally biased region" description="Acidic residues" evidence="2">
    <location>
        <begin position="29"/>
        <end position="48"/>
    </location>
</feature>
<dbReference type="Pfam" id="PF12937">
    <property type="entry name" value="F-box-like"/>
    <property type="match status" value="1"/>
</dbReference>
<gene>
    <name evidence="4" type="ORF">MGAL_10B058665</name>
</gene>
<dbReference type="OrthoDB" id="3134645at2759"/>
<dbReference type="InterPro" id="IPR036047">
    <property type="entry name" value="F-box-like_dom_sf"/>
</dbReference>
<dbReference type="Gene3D" id="1.20.1280.50">
    <property type="match status" value="1"/>
</dbReference>
<name>A0A8B6CNH7_MYTGA</name>
<evidence type="ECO:0000313" key="4">
    <source>
        <dbReference type="EMBL" id="VDI07064.1"/>
    </source>
</evidence>
<dbReference type="Gene3D" id="3.80.10.10">
    <property type="entry name" value="Ribonuclease Inhibitor"/>
    <property type="match status" value="1"/>
</dbReference>
<feature type="domain" description="F-box" evidence="3">
    <location>
        <begin position="87"/>
        <end position="132"/>
    </location>
</feature>
<dbReference type="SMART" id="SM00256">
    <property type="entry name" value="FBOX"/>
    <property type="match status" value="1"/>
</dbReference>
<dbReference type="InterPro" id="IPR032675">
    <property type="entry name" value="LRR_dom_sf"/>
</dbReference>
<protein>
    <submittedName>
        <fullName evidence="4">F-box and leucine-rich repeat protein 6</fullName>
    </submittedName>
</protein>
<proteinExistence type="predicted"/>
<dbReference type="PANTHER" id="PTHR38926">
    <property type="entry name" value="F-BOX DOMAIN CONTAINING PROTEIN, EXPRESSED"/>
    <property type="match status" value="1"/>
</dbReference>
<evidence type="ECO:0000256" key="2">
    <source>
        <dbReference type="SAM" id="MobiDB-lite"/>
    </source>
</evidence>
<dbReference type="GO" id="GO:0019005">
    <property type="term" value="C:SCF ubiquitin ligase complex"/>
    <property type="evidence" value="ECO:0007669"/>
    <property type="project" value="InterPro"/>
</dbReference>
<dbReference type="SMART" id="SM00367">
    <property type="entry name" value="LRR_CC"/>
    <property type="match status" value="4"/>
</dbReference>
<feature type="region of interest" description="Disordered" evidence="2">
    <location>
        <begin position="19"/>
        <end position="70"/>
    </location>
</feature>
<evidence type="ECO:0000256" key="1">
    <source>
        <dbReference type="ARBA" id="ARBA00022786"/>
    </source>
</evidence>
<dbReference type="CDD" id="cd22119">
    <property type="entry name" value="F-box_FBXL6"/>
    <property type="match status" value="1"/>
</dbReference>
<comment type="caution">
    <text evidence="4">The sequence shown here is derived from an EMBL/GenBank/DDBJ whole genome shotgun (WGS) entry which is preliminary data.</text>
</comment>
<keyword evidence="1" id="KW-0833">Ubl conjugation pathway</keyword>
<dbReference type="SUPFAM" id="SSF52047">
    <property type="entry name" value="RNI-like"/>
    <property type="match status" value="1"/>
</dbReference>
<dbReference type="PANTHER" id="PTHR38926:SF5">
    <property type="entry name" value="F-BOX AND LEUCINE-RICH REPEAT PROTEIN 6"/>
    <property type="match status" value="1"/>
</dbReference>
<dbReference type="Proteomes" id="UP000596742">
    <property type="component" value="Unassembled WGS sequence"/>
</dbReference>
<dbReference type="AlphaFoldDB" id="A0A8B6CNH7"/>
<accession>A0A8B6CNH7</accession>
<dbReference type="EMBL" id="UYJE01001998">
    <property type="protein sequence ID" value="VDI07064.1"/>
    <property type="molecule type" value="Genomic_DNA"/>
</dbReference>
<evidence type="ECO:0000259" key="3">
    <source>
        <dbReference type="SMART" id="SM00256"/>
    </source>
</evidence>
<sequence length="490" mass="55973">MPRQKRGILGVKKDPKNQILYFGNNGEEWPSDDSEDSDYLPSDLEDDQPASSKRKKKQGKGKTKKQVIKEDSAKSNSLDICVDLPPLPTEIWLKIFQDVVSFTGPLTFLCRAQKVCSSWKEIAKDPSLWRKVDLTYGWIKQKEETLRWLSENRLSQCQDINLSNWTLSSALSLIAERCPHLQTVNLSHCKKLTPDGVTSLANNCKELQDIDFSDTSITSTSLKELILKRFSELKRIDVSCNKKLTGFTMVLDTIMKCPKLTVLDISTLENVPTYVTIDIEEFQKSCPKLKVLRMGNNRYKGTPKTDEEVEKSAGFPDLEEFNIPDLSGRHTMHNTIVYDVFNRILHKSFKLKVLDIRGRCNESYAVLETIPAADLESLHVGLSSMSYDDPYMGLFLKWRQSLKTIDLSWVQNVELAIQELTSGPSLPLEKIQLTGSNIEYKDLRTLLKKCPKLNYVQLESCRNLVRGIKRLYKDEDINVLKEKIKNLGNI</sequence>
<dbReference type="InterPro" id="IPR001611">
    <property type="entry name" value="Leu-rich_rpt"/>
</dbReference>
<feature type="compositionally biased region" description="Basic residues" evidence="2">
    <location>
        <begin position="52"/>
        <end position="66"/>
    </location>
</feature>
<reference evidence="4" key="1">
    <citation type="submission" date="2018-11" db="EMBL/GenBank/DDBJ databases">
        <authorList>
            <person name="Alioto T."/>
            <person name="Alioto T."/>
        </authorList>
    </citation>
    <scope>NUCLEOTIDE SEQUENCE</scope>
</reference>
<dbReference type="InterPro" id="IPR006553">
    <property type="entry name" value="Leu-rich_rpt_Cys-con_subtyp"/>
</dbReference>
<keyword evidence="5" id="KW-1185">Reference proteome</keyword>
<dbReference type="InterPro" id="IPR001810">
    <property type="entry name" value="F-box_dom"/>
</dbReference>
<dbReference type="Pfam" id="PF13516">
    <property type="entry name" value="LRR_6"/>
    <property type="match status" value="1"/>
</dbReference>
<organism evidence="4 5">
    <name type="scientific">Mytilus galloprovincialis</name>
    <name type="common">Mediterranean mussel</name>
    <dbReference type="NCBI Taxonomy" id="29158"/>
    <lineage>
        <taxon>Eukaryota</taxon>
        <taxon>Metazoa</taxon>
        <taxon>Spiralia</taxon>
        <taxon>Lophotrochozoa</taxon>
        <taxon>Mollusca</taxon>
        <taxon>Bivalvia</taxon>
        <taxon>Autobranchia</taxon>
        <taxon>Pteriomorphia</taxon>
        <taxon>Mytilida</taxon>
        <taxon>Mytiloidea</taxon>
        <taxon>Mytilidae</taxon>
        <taxon>Mytilinae</taxon>
        <taxon>Mytilus</taxon>
    </lineage>
</organism>